<dbReference type="STRING" id="51511.ENSCSAVP00000001041"/>
<comment type="similarity">
    <text evidence="1">Belongs to the canopy family.</text>
</comment>
<name>H2Y6U3_CIOSA</name>
<dbReference type="InterPro" id="IPR021852">
    <property type="entry name" value="DUF3456"/>
</dbReference>
<reference evidence="5" key="1">
    <citation type="submission" date="2003-08" db="EMBL/GenBank/DDBJ databases">
        <authorList>
            <person name="Birren B."/>
            <person name="Nusbaum C."/>
            <person name="Abebe A."/>
            <person name="Abouelleil A."/>
            <person name="Adekoya E."/>
            <person name="Ait-zahra M."/>
            <person name="Allen N."/>
            <person name="Allen T."/>
            <person name="An P."/>
            <person name="Anderson M."/>
            <person name="Anderson S."/>
            <person name="Arachchi H."/>
            <person name="Armbruster J."/>
            <person name="Bachantsang P."/>
            <person name="Baldwin J."/>
            <person name="Barry A."/>
            <person name="Bayul T."/>
            <person name="Blitshsteyn B."/>
            <person name="Bloom T."/>
            <person name="Blye J."/>
            <person name="Boguslavskiy L."/>
            <person name="Borowsky M."/>
            <person name="Boukhgalter B."/>
            <person name="Brunache A."/>
            <person name="Butler J."/>
            <person name="Calixte N."/>
            <person name="Calvo S."/>
            <person name="Camarata J."/>
            <person name="Campo K."/>
            <person name="Chang J."/>
            <person name="Cheshatsang Y."/>
            <person name="Citroen M."/>
            <person name="Collymore A."/>
            <person name="Considine T."/>
            <person name="Cook A."/>
            <person name="Cooke P."/>
            <person name="Corum B."/>
            <person name="Cuomo C."/>
            <person name="David R."/>
            <person name="Dawoe T."/>
            <person name="Degray S."/>
            <person name="Dodge S."/>
            <person name="Dooley K."/>
            <person name="Dorje P."/>
            <person name="Dorjee K."/>
            <person name="Dorris L."/>
            <person name="Duffey N."/>
            <person name="Dupes A."/>
            <person name="Elkins T."/>
            <person name="Engels R."/>
            <person name="Erickson J."/>
            <person name="Farina A."/>
            <person name="Faro S."/>
            <person name="Ferreira P."/>
            <person name="Fischer H."/>
            <person name="Fitzgerald M."/>
            <person name="Foley K."/>
            <person name="Gage D."/>
            <person name="Galagan J."/>
            <person name="Gearin G."/>
            <person name="Gnerre S."/>
            <person name="Gnirke A."/>
            <person name="Goyette A."/>
            <person name="Graham J."/>
            <person name="Grandbois E."/>
            <person name="Gyaltsen K."/>
            <person name="Hafez N."/>
            <person name="Hagopian D."/>
            <person name="Hagos B."/>
            <person name="Hall J."/>
            <person name="Hatcher B."/>
            <person name="Heller A."/>
            <person name="Higgins H."/>
            <person name="Honan T."/>
            <person name="Horn A."/>
            <person name="Houde N."/>
            <person name="Hughes L."/>
            <person name="Hulme W."/>
            <person name="Husby E."/>
            <person name="Iliev I."/>
            <person name="Jaffe D."/>
            <person name="Jones C."/>
            <person name="Kamal M."/>
            <person name="Kamat A."/>
            <person name="Kamvysselis M."/>
            <person name="Karlsson E."/>
            <person name="Kells C."/>
            <person name="Kieu A."/>
            <person name="Kisner P."/>
            <person name="Kodira C."/>
            <person name="Kulbokas E."/>
            <person name="Labutti K."/>
            <person name="Lama D."/>
            <person name="Landers T."/>
            <person name="Leger J."/>
            <person name="Levine S."/>
            <person name="Lewis D."/>
            <person name="Lewis T."/>
            <person name="Lindblad-toh K."/>
            <person name="Liu X."/>
            <person name="Lokyitsang T."/>
            <person name="Lokyitsang Y."/>
            <person name="Lucien O."/>
            <person name="Lui A."/>
            <person name="Ma L.J."/>
            <person name="Mabbitt R."/>
            <person name="Macdonald J."/>
            <person name="Maclean C."/>
            <person name="Major J."/>
            <person name="Manning J."/>
            <person name="Marabella R."/>
            <person name="Maru K."/>
            <person name="Matthews C."/>
            <person name="Mauceli E."/>
            <person name="Mccarthy M."/>
            <person name="Mcdonough S."/>
            <person name="Mcghee T."/>
            <person name="Meldrim J."/>
            <person name="Meneus L."/>
            <person name="Mesirov J."/>
            <person name="Mihalev A."/>
            <person name="Mihova T."/>
            <person name="Mikkelsen T."/>
            <person name="Mlenga V."/>
            <person name="Moru K."/>
            <person name="Mozes J."/>
            <person name="Mulrain L."/>
            <person name="Munson G."/>
            <person name="Naylor J."/>
            <person name="Newes C."/>
            <person name="Nguyen C."/>
            <person name="Nguyen N."/>
            <person name="Nguyen T."/>
            <person name="Nicol R."/>
            <person name="Nielsen C."/>
            <person name="Nizzari M."/>
            <person name="Norbu C."/>
            <person name="Norbu N."/>
            <person name="O'donnell P."/>
            <person name="Okoawo O."/>
            <person name="O'leary S."/>
            <person name="Omotosho B."/>
            <person name="O'neill K."/>
            <person name="Osman S."/>
            <person name="Parker S."/>
            <person name="Perrin D."/>
            <person name="Phunkhang P."/>
            <person name="Piqani B."/>
            <person name="Purcell S."/>
            <person name="Rachupka T."/>
            <person name="Ramasamy U."/>
            <person name="Rameau R."/>
            <person name="Ray V."/>
            <person name="Raymond C."/>
            <person name="Retta R."/>
            <person name="Richardson S."/>
            <person name="Rise C."/>
            <person name="Rodriguez J."/>
            <person name="Rogers J."/>
            <person name="Rogov P."/>
            <person name="Rutman M."/>
            <person name="Schupbach R."/>
            <person name="Seaman C."/>
            <person name="Settipalli S."/>
            <person name="Sharpe T."/>
            <person name="Sheridan J."/>
            <person name="Sherpa N."/>
            <person name="Shi J."/>
            <person name="Smirnov S."/>
            <person name="Smith C."/>
            <person name="Sougnez C."/>
            <person name="Spencer B."/>
            <person name="Stalker J."/>
            <person name="Stange-thomann N."/>
            <person name="Stavropoulos S."/>
            <person name="Stetson K."/>
            <person name="Stone C."/>
            <person name="Stone S."/>
            <person name="Stubbs M."/>
            <person name="Talamas J."/>
            <person name="Tchuinga P."/>
            <person name="Tenzing P."/>
            <person name="Tesfaye S."/>
            <person name="Theodore J."/>
            <person name="Thoulutsang Y."/>
            <person name="Topham K."/>
            <person name="Towey S."/>
            <person name="Tsamla T."/>
            <person name="Tsomo N."/>
            <person name="Vallee D."/>
            <person name="Vassiliev H."/>
            <person name="Venkataraman V."/>
            <person name="Vinson J."/>
            <person name="Vo A."/>
            <person name="Wade C."/>
            <person name="Wang S."/>
            <person name="Wangchuk T."/>
            <person name="Wangdi T."/>
            <person name="Whittaker C."/>
            <person name="Wilkinson J."/>
            <person name="Wu Y."/>
            <person name="Wyman D."/>
            <person name="Yadav S."/>
            <person name="Yang S."/>
            <person name="Yang X."/>
            <person name="Yeager S."/>
            <person name="Yee E."/>
            <person name="Young G."/>
            <person name="Zainoun J."/>
            <person name="Zembeck L."/>
            <person name="Zimmer A."/>
            <person name="Zody M."/>
            <person name="Lander E."/>
        </authorList>
    </citation>
    <scope>NUCLEOTIDE SEQUENCE [LARGE SCALE GENOMIC DNA]</scope>
</reference>
<dbReference type="OMA" id="CEQMKEY"/>
<dbReference type="PANTHER" id="PTHR13341:SF2">
    <property type="entry name" value="PROTEIN SEELE"/>
    <property type="match status" value="1"/>
</dbReference>
<feature type="signal peptide" evidence="2">
    <location>
        <begin position="1"/>
        <end position="18"/>
    </location>
</feature>
<protein>
    <recommendedName>
        <fullName evidence="3">DUF3456 domain-containing protein</fullName>
    </recommendedName>
</protein>
<dbReference type="GeneTree" id="ENSGT00940000168977"/>
<dbReference type="AlphaFoldDB" id="H2Y6U3"/>
<evidence type="ECO:0000256" key="1">
    <source>
        <dbReference type="ARBA" id="ARBA00007285"/>
    </source>
</evidence>
<organism evidence="4 5">
    <name type="scientific">Ciona savignyi</name>
    <name type="common">Pacific transparent sea squirt</name>
    <dbReference type="NCBI Taxonomy" id="51511"/>
    <lineage>
        <taxon>Eukaryota</taxon>
        <taxon>Metazoa</taxon>
        <taxon>Chordata</taxon>
        <taxon>Tunicata</taxon>
        <taxon>Ascidiacea</taxon>
        <taxon>Phlebobranchia</taxon>
        <taxon>Cionidae</taxon>
        <taxon>Ciona</taxon>
    </lineage>
</organism>
<dbReference type="Ensembl" id="ENSCSAVT00000001052.1">
    <property type="protein sequence ID" value="ENSCSAVP00000001041.1"/>
    <property type="gene ID" value="ENSCSAVG00000000576.1"/>
</dbReference>
<evidence type="ECO:0000313" key="4">
    <source>
        <dbReference type="Ensembl" id="ENSCSAVP00000001041.1"/>
    </source>
</evidence>
<reference evidence="4" key="2">
    <citation type="submission" date="2025-08" db="UniProtKB">
        <authorList>
            <consortium name="Ensembl"/>
        </authorList>
    </citation>
    <scope>IDENTIFICATION</scope>
</reference>
<accession>H2Y6U3</accession>
<evidence type="ECO:0000256" key="2">
    <source>
        <dbReference type="SAM" id="SignalP"/>
    </source>
</evidence>
<dbReference type="GO" id="GO:0005783">
    <property type="term" value="C:endoplasmic reticulum"/>
    <property type="evidence" value="ECO:0007669"/>
    <property type="project" value="TreeGrafter"/>
</dbReference>
<dbReference type="Gene3D" id="1.10.225.10">
    <property type="entry name" value="Saposin-like"/>
    <property type="match status" value="1"/>
</dbReference>
<dbReference type="PANTHER" id="PTHR13341">
    <property type="entry name" value="MIR-INTERACTING SAPOSIN-LIKE PROTEIN"/>
    <property type="match status" value="1"/>
</dbReference>
<feature type="domain" description="DUF3456" evidence="3">
    <location>
        <begin position="25"/>
        <end position="179"/>
    </location>
</feature>
<sequence>MNAVYFLCILALVPLASAKKDMDLYCGTCKAIMSEVEHSISQIDPNKKIDVGSFRVDPNGKTRTIQKPYARSEAHLTGLLETVCNEVSENYVESKDAESGKMRLKRMVTHDGKMSSDVDFQSLMENSKNSDAPPDAKTKKVKFACESIIEDYEDEILHHFKNEHNNADLKICAELAEYCEEMSKDEL</sequence>
<evidence type="ECO:0000259" key="3">
    <source>
        <dbReference type="Pfam" id="PF11938"/>
    </source>
</evidence>
<feature type="chain" id="PRO_5003578404" description="DUF3456 domain-containing protein" evidence="2">
    <location>
        <begin position="19"/>
        <end position="187"/>
    </location>
</feature>
<dbReference type="eggNOG" id="KOG3782">
    <property type="taxonomic scope" value="Eukaryota"/>
</dbReference>
<dbReference type="InParanoid" id="H2Y6U3"/>
<reference evidence="4" key="3">
    <citation type="submission" date="2025-09" db="UniProtKB">
        <authorList>
            <consortium name="Ensembl"/>
        </authorList>
    </citation>
    <scope>IDENTIFICATION</scope>
</reference>
<dbReference type="HOGENOM" id="CLU_095726_0_0_1"/>
<evidence type="ECO:0000313" key="5">
    <source>
        <dbReference type="Proteomes" id="UP000007875"/>
    </source>
</evidence>
<proteinExistence type="inferred from homology"/>
<keyword evidence="2" id="KW-0732">Signal</keyword>
<dbReference type="Proteomes" id="UP000007875">
    <property type="component" value="Unassembled WGS sequence"/>
</dbReference>
<keyword evidence="5" id="KW-1185">Reference proteome</keyword>
<dbReference type="Pfam" id="PF11938">
    <property type="entry name" value="DUF3456"/>
    <property type="match status" value="1"/>
</dbReference>
<dbReference type="InterPro" id="IPR042415">
    <property type="entry name" value="CNPY"/>
</dbReference>